<proteinExistence type="predicted"/>
<feature type="region of interest" description="Disordered" evidence="1">
    <location>
        <begin position="176"/>
        <end position="195"/>
    </location>
</feature>
<organism evidence="2">
    <name type="scientific">Polaromonas hydrogenivorans</name>
    <dbReference type="NCBI Taxonomy" id="335476"/>
    <lineage>
        <taxon>Bacteria</taxon>
        <taxon>Pseudomonadati</taxon>
        <taxon>Pseudomonadota</taxon>
        <taxon>Betaproteobacteria</taxon>
        <taxon>Burkholderiales</taxon>
        <taxon>Comamonadaceae</taxon>
        <taxon>Polaromonas</taxon>
    </lineage>
</organism>
<dbReference type="Pfam" id="PF11304">
    <property type="entry name" value="DUF3106"/>
    <property type="match status" value="1"/>
</dbReference>
<name>A0AAU7LLY0_9BURK</name>
<dbReference type="InterPro" id="IPR021455">
    <property type="entry name" value="DUF3106"/>
</dbReference>
<dbReference type="EMBL" id="CP157675">
    <property type="protein sequence ID" value="XBP68619.1"/>
    <property type="molecule type" value="Genomic_DNA"/>
</dbReference>
<evidence type="ECO:0000313" key="2">
    <source>
        <dbReference type="EMBL" id="XBP68619.1"/>
    </source>
</evidence>
<feature type="region of interest" description="Disordered" evidence="1">
    <location>
        <begin position="223"/>
        <end position="245"/>
    </location>
</feature>
<reference evidence="2" key="1">
    <citation type="submission" date="2024-05" db="EMBL/GenBank/DDBJ databases">
        <authorList>
            <person name="Bunk B."/>
            <person name="Swiderski J."/>
            <person name="Sproer C."/>
            <person name="Thiel V."/>
        </authorList>
    </citation>
    <scope>NUCLEOTIDE SEQUENCE</scope>
    <source>
        <strain evidence="2">DSM 17735</strain>
    </source>
</reference>
<dbReference type="AlphaFoldDB" id="A0AAU7LLY0"/>
<accession>A0AAU7LLY0</accession>
<gene>
    <name evidence="2" type="ORF">ABLV49_11910</name>
</gene>
<sequence>MTIQATVHSTAQQHPLACLMEQTRGGLTLKLQLLGSGLALAGLLAWSSAGFAQIQKPQVSASAALAGKTVASGPDWSQLTPSQQQALAPLASSWNTGMSEAQKRKWLEISKNYSALTPQDQATLNSRMNEWVALSPQQRAQARLNFGKTKELSRQLTPEEKKAKWEAYQALSPEEKQKLAAKASPKPTGAATAVKPVAPQKLASVPAQSASKPAFKPAPKIIPSFPAAVPVPATPASVPGTAPQR</sequence>
<evidence type="ECO:0000256" key="1">
    <source>
        <dbReference type="SAM" id="MobiDB-lite"/>
    </source>
</evidence>
<dbReference type="RefSeq" id="WP_349276628.1">
    <property type="nucleotide sequence ID" value="NZ_CP157675.1"/>
</dbReference>
<protein>
    <submittedName>
        <fullName evidence="2">DUF3106 domain-containing protein</fullName>
    </submittedName>
</protein>